<keyword evidence="1" id="KW-1133">Transmembrane helix</keyword>
<keyword evidence="3" id="KW-1185">Reference proteome</keyword>
<gene>
    <name evidence="2" type="ORF">J2853_004046</name>
</gene>
<dbReference type="RefSeq" id="WP_307559990.1">
    <property type="nucleotide sequence ID" value="NZ_JAUSQU010000001.1"/>
</dbReference>
<evidence type="ECO:0000313" key="3">
    <source>
        <dbReference type="Proteomes" id="UP001225356"/>
    </source>
</evidence>
<comment type="caution">
    <text evidence="2">The sequence shown here is derived from an EMBL/GenBank/DDBJ whole genome shotgun (WGS) entry which is preliminary data.</text>
</comment>
<sequence length="108" mass="11900">MSLHALAIVFGWAIVAIGCLMAVYGVHLLVTGRKPRRMPRRIPASRVRSYAWSLLCFAFFVVSTALPRLLGWPAELSIVLIPLSFVALLVGIKLMAEAQRVLRPTKSA</sequence>
<accession>A0ABT9QEK5</accession>
<organism evidence="2 3">
    <name type="scientific">Streptosporangium lutulentum</name>
    <dbReference type="NCBI Taxonomy" id="1461250"/>
    <lineage>
        <taxon>Bacteria</taxon>
        <taxon>Bacillati</taxon>
        <taxon>Actinomycetota</taxon>
        <taxon>Actinomycetes</taxon>
        <taxon>Streptosporangiales</taxon>
        <taxon>Streptosporangiaceae</taxon>
        <taxon>Streptosporangium</taxon>
    </lineage>
</organism>
<keyword evidence="1" id="KW-0472">Membrane</keyword>
<dbReference type="EMBL" id="JAUSQU010000001">
    <property type="protein sequence ID" value="MDP9844835.1"/>
    <property type="molecule type" value="Genomic_DNA"/>
</dbReference>
<protein>
    <recommendedName>
        <fullName evidence="4">SdpI/YhfL protein family protein</fullName>
    </recommendedName>
</protein>
<reference evidence="2 3" key="1">
    <citation type="submission" date="2023-07" db="EMBL/GenBank/DDBJ databases">
        <title>Sequencing the genomes of 1000 actinobacteria strains.</title>
        <authorList>
            <person name="Klenk H.-P."/>
        </authorList>
    </citation>
    <scope>NUCLEOTIDE SEQUENCE [LARGE SCALE GENOMIC DNA]</scope>
    <source>
        <strain evidence="2 3">DSM 46740</strain>
    </source>
</reference>
<feature type="transmembrane region" description="Helical" evidence="1">
    <location>
        <begin position="50"/>
        <end position="70"/>
    </location>
</feature>
<dbReference type="Proteomes" id="UP001225356">
    <property type="component" value="Unassembled WGS sequence"/>
</dbReference>
<name>A0ABT9QEK5_9ACTN</name>
<feature type="transmembrane region" description="Helical" evidence="1">
    <location>
        <begin position="6"/>
        <end position="30"/>
    </location>
</feature>
<evidence type="ECO:0000313" key="2">
    <source>
        <dbReference type="EMBL" id="MDP9844835.1"/>
    </source>
</evidence>
<keyword evidence="1" id="KW-0812">Transmembrane</keyword>
<feature type="transmembrane region" description="Helical" evidence="1">
    <location>
        <begin position="76"/>
        <end position="96"/>
    </location>
</feature>
<evidence type="ECO:0000256" key="1">
    <source>
        <dbReference type="SAM" id="Phobius"/>
    </source>
</evidence>
<proteinExistence type="predicted"/>
<evidence type="ECO:0008006" key="4">
    <source>
        <dbReference type="Google" id="ProtNLM"/>
    </source>
</evidence>